<protein>
    <submittedName>
        <fullName evidence="3">Cupin 2 conserved barrel domain protein</fullName>
    </submittedName>
</protein>
<accession>E4TGC9</accession>
<organism evidence="3 4">
    <name type="scientific">Calditerrivibrio nitroreducens (strain DSM 19672 / NBRC 101217 / Yu37-1)</name>
    <dbReference type="NCBI Taxonomy" id="768670"/>
    <lineage>
        <taxon>Bacteria</taxon>
        <taxon>Pseudomonadati</taxon>
        <taxon>Deferribacterota</taxon>
        <taxon>Deferribacteres</taxon>
        <taxon>Deferribacterales</taxon>
        <taxon>Calditerrivibrionaceae</taxon>
    </lineage>
</organism>
<dbReference type="Gene3D" id="2.60.120.10">
    <property type="entry name" value="Jelly Rolls"/>
    <property type="match status" value="1"/>
</dbReference>
<dbReference type="eggNOG" id="COG1917">
    <property type="taxonomic scope" value="Bacteria"/>
</dbReference>
<dbReference type="CDD" id="cd00093">
    <property type="entry name" value="HTH_XRE"/>
    <property type="match status" value="1"/>
</dbReference>
<dbReference type="CDD" id="cd02209">
    <property type="entry name" value="cupin_XRE_C"/>
    <property type="match status" value="1"/>
</dbReference>
<dbReference type="SUPFAM" id="SSF47413">
    <property type="entry name" value="lambda repressor-like DNA-binding domains"/>
    <property type="match status" value="1"/>
</dbReference>
<keyword evidence="4" id="KW-1185">Reference proteome</keyword>
<dbReference type="Proteomes" id="UP000007039">
    <property type="component" value="Chromosome"/>
</dbReference>
<dbReference type="GO" id="GO:0003700">
    <property type="term" value="F:DNA-binding transcription factor activity"/>
    <property type="evidence" value="ECO:0007669"/>
    <property type="project" value="TreeGrafter"/>
</dbReference>
<evidence type="ECO:0000313" key="4">
    <source>
        <dbReference type="Proteomes" id="UP000007039"/>
    </source>
</evidence>
<evidence type="ECO:0000313" key="3">
    <source>
        <dbReference type="EMBL" id="ADR18610.1"/>
    </source>
</evidence>
<reference evidence="3 4" key="2">
    <citation type="journal article" date="2011" name="Stand. Genomic Sci.">
        <title>Complete genome sequence of Calditerrivibrio nitroreducens type strain (Yu37-1).</title>
        <authorList>
            <person name="Pitluck S."/>
            <person name="Sikorski J."/>
            <person name="Zeytun A."/>
            <person name="Lapidus A."/>
            <person name="Nolan M."/>
            <person name="Lucas S."/>
            <person name="Hammon N."/>
            <person name="Deshpande S."/>
            <person name="Cheng J.F."/>
            <person name="Tapia R."/>
            <person name="Han C."/>
            <person name="Goodwin L."/>
            <person name="Liolios K."/>
            <person name="Pagani I."/>
            <person name="Ivanova N."/>
            <person name="Mavromatis K."/>
            <person name="Pati A."/>
            <person name="Chen A."/>
            <person name="Palaniappan K."/>
            <person name="Hauser L."/>
            <person name="Chang Y.J."/>
            <person name="Jeffries C.D."/>
            <person name="Detter J.C."/>
            <person name="Brambilla E."/>
            <person name="Djao O.D."/>
            <person name="Rohde M."/>
            <person name="Spring S."/>
            <person name="Goker M."/>
            <person name="Woyke T."/>
            <person name="Bristow J."/>
            <person name="Eisen J.A."/>
            <person name="Markowitz V."/>
            <person name="Hugenholtz P."/>
            <person name="Kyrpides N.C."/>
            <person name="Klenk H.P."/>
            <person name="Land M."/>
        </authorList>
    </citation>
    <scope>NUCLEOTIDE SEQUENCE [LARGE SCALE GENOMIC DNA]</scope>
    <source>
        <strain evidence="4">DSM 19672 / NBRC 101217 / Yu37-1</strain>
    </source>
</reference>
<dbReference type="Gene3D" id="1.10.260.40">
    <property type="entry name" value="lambda repressor-like DNA-binding domains"/>
    <property type="match status" value="1"/>
</dbReference>
<name>E4TGC9_CALNY</name>
<dbReference type="PANTHER" id="PTHR46797:SF2">
    <property type="entry name" value="TRANSCRIPTIONAL REGULATOR"/>
    <property type="match status" value="1"/>
</dbReference>
<evidence type="ECO:0000256" key="1">
    <source>
        <dbReference type="ARBA" id="ARBA00023125"/>
    </source>
</evidence>
<dbReference type="eggNOG" id="COG1396">
    <property type="taxonomic scope" value="Bacteria"/>
</dbReference>
<reference key="1">
    <citation type="submission" date="2010-11" db="EMBL/GenBank/DDBJ databases">
        <title>The complete genome of chromosome of Calditerrivibrio nitroreducens DSM 19672.</title>
        <authorList>
            <consortium name="US DOE Joint Genome Institute (JGI-PGF)"/>
            <person name="Lucas S."/>
            <person name="Copeland A."/>
            <person name="Lapidus A."/>
            <person name="Bruce D."/>
            <person name="Goodwin L."/>
            <person name="Pitluck S."/>
            <person name="Kyrpides N."/>
            <person name="Mavromatis K."/>
            <person name="Ivanova N."/>
            <person name="Mikhailova N."/>
            <person name="Zeytun A."/>
            <person name="Brettin T."/>
            <person name="Detter J.C."/>
            <person name="Tapia R."/>
            <person name="Han C."/>
            <person name="Land M."/>
            <person name="Hauser L."/>
            <person name="Markowitz V."/>
            <person name="Cheng J.-F."/>
            <person name="Hugenholtz P."/>
            <person name="Woyke T."/>
            <person name="Wu D."/>
            <person name="Spring S."/>
            <person name="Schroeder M."/>
            <person name="Brambilla E."/>
            <person name="Klenk H.-P."/>
            <person name="Eisen J.A."/>
        </authorList>
    </citation>
    <scope>NUCLEOTIDE SEQUENCE [LARGE SCALE GENOMIC DNA]</scope>
    <source>
        <strain>DSM 19672</strain>
    </source>
</reference>
<dbReference type="AlphaFoldDB" id="E4TGC9"/>
<dbReference type="Pfam" id="PF01381">
    <property type="entry name" value="HTH_3"/>
    <property type="match status" value="1"/>
</dbReference>
<dbReference type="InterPro" id="IPR011051">
    <property type="entry name" value="RmlC_Cupin_sf"/>
</dbReference>
<dbReference type="InterPro" id="IPR010982">
    <property type="entry name" value="Lambda_DNA-bd_dom_sf"/>
</dbReference>
<dbReference type="GO" id="GO:0003677">
    <property type="term" value="F:DNA binding"/>
    <property type="evidence" value="ECO:0007669"/>
    <property type="project" value="UniProtKB-KW"/>
</dbReference>
<gene>
    <name evidence="3" type="ordered locus">Calni_0699</name>
</gene>
<dbReference type="PROSITE" id="PS50943">
    <property type="entry name" value="HTH_CROC1"/>
    <property type="match status" value="1"/>
</dbReference>
<proteinExistence type="predicted"/>
<dbReference type="RefSeq" id="WP_013450823.1">
    <property type="nucleotide sequence ID" value="NC_014758.1"/>
</dbReference>
<dbReference type="KEGG" id="cni:Calni_0699"/>
<dbReference type="Pfam" id="PF07883">
    <property type="entry name" value="Cupin_2"/>
    <property type="match status" value="1"/>
</dbReference>
<dbReference type="InterPro" id="IPR013096">
    <property type="entry name" value="Cupin_2"/>
</dbReference>
<dbReference type="GO" id="GO:0005829">
    <property type="term" value="C:cytosol"/>
    <property type="evidence" value="ECO:0007669"/>
    <property type="project" value="TreeGrafter"/>
</dbReference>
<evidence type="ECO:0000259" key="2">
    <source>
        <dbReference type="PROSITE" id="PS50943"/>
    </source>
</evidence>
<dbReference type="InterPro" id="IPR050807">
    <property type="entry name" value="TransReg_Diox_bact_type"/>
</dbReference>
<keyword evidence="1" id="KW-0238">DNA-binding</keyword>
<dbReference type="OrthoDB" id="9805356at2"/>
<dbReference type="PANTHER" id="PTHR46797">
    <property type="entry name" value="HTH-TYPE TRANSCRIPTIONAL REGULATOR"/>
    <property type="match status" value="1"/>
</dbReference>
<sequence length="181" mass="20608">MSIGKKIVELRMKKNLTLRQLSKISGCSLGFLSQVERDLVSPTVSSLKKIADALEVNMMYFFDSPTKTQRIVVRKGERNRMTNPKSKVVYELLRPQFSDSDLQALYMILEPGAFSGKEQHSHSGEEFAYVIKGRLEIVVEGEHFILEEGDSAVYKSTQPHSWKNAYDGITEVLWVNYPPSF</sequence>
<dbReference type="HOGENOM" id="CLU_085376_1_2_0"/>
<dbReference type="InterPro" id="IPR001387">
    <property type="entry name" value="Cro/C1-type_HTH"/>
</dbReference>
<dbReference type="InterPro" id="IPR014710">
    <property type="entry name" value="RmlC-like_jellyroll"/>
</dbReference>
<dbReference type="STRING" id="768670.Calni_0699"/>
<feature type="domain" description="HTH cro/C1-type" evidence="2">
    <location>
        <begin position="7"/>
        <end position="61"/>
    </location>
</feature>
<dbReference type="SMART" id="SM00530">
    <property type="entry name" value="HTH_XRE"/>
    <property type="match status" value="1"/>
</dbReference>
<dbReference type="EMBL" id="CP002347">
    <property type="protein sequence ID" value="ADR18610.1"/>
    <property type="molecule type" value="Genomic_DNA"/>
</dbReference>
<dbReference type="SUPFAM" id="SSF51182">
    <property type="entry name" value="RmlC-like cupins"/>
    <property type="match status" value="1"/>
</dbReference>